<organism evidence="1 2">
    <name type="scientific">Paenibacillus sedimenti</name>
    <dbReference type="NCBI Taxonomy" id="2770274"/>
    <lineage>
        <taxon>Bacteria</taxon>
        <taxon>Bacillati</taxon>
        <taxon>Bacillota</taxon>
        <taxon>Bacilli</taxon>
        <taxon>Bacillales</taxon>
        <taxon>Paenibacillaceae</taxon>
        <taxon>Paenibacillus</taxon>
    </lineage>
</organism>
<dbReference type="InterPro" id="IPR050179">
    <property type="entry name" value="Trans_hexapeptide_repeat"/>
</dbReference>
<keyword evidence="2" id="KW-1185">Reference proteome</keyword>
<dbReference type="SUPFAM" id="SSF51161">
    <property type="entry name" value="Trimeric LpxA-like enzymes"/>
    <property type="match status" value="1"/>
</dbReference>
<name>A0A926QNA1_9BACL</name>
<dbReference type="EMBL" id="JACVVD010000016">
    <property type="protein sequence ID" value="MBD0384174.1"/>
    <property type="molecule type" value="Genomic_DNA"/>
</dbReference>
<dbReference type="InterPro" id="IPR001451">
    <property type="entry name" value="Hexapep"/>
</dbReference>
<dbReference type="PANTHER" id="PTHR43300">
    <property type="entry name" value="ACETYLTRANSFERASE"/>
    <property type="match status" value="1"/>
</dbReference>
<dbReference type="RefSeq" id="WP_188177953.1">
    <property type="nucleotide sequence ID" value="NZ_JACVVD010000016.1"/>
</dbReference>
<gene>
    <name evidence="1" type="ORF">ICC18_29425</name>
</gene>
<comment type="caution">
    <text evidence="1">The sequence shown here is derived from an EMBL/GenBank/DDBJ whole genome shotgun (WGS) entry which is preliminary data.</text>
</comment>
<dbReference type="Proteomes" id="UP000650466">
    <property type="component" value="Unassembled WGS sequence"/>
</dbReference>
<dbReference type="Pfam" id="PF00132">
    <property type="entry name" value="Hexapep"/>
    <property type="match status" value="3"/>
</dbReference>
<dbReference type="PANTHER" id="PTHR43300:SF4">
    <property type="entry name" value="ACYL-[ACYL-CARRIER-PROTEIN]--UDP-N-ACETYLGLUCOSAMINE O-ACYLTRANSFERASE"/>
    <property type="match status" value="1"/>
</dbReference>
<evidence type="ECO:0000313" key="1">
    <source>
        <dbReference type="EMBL" id="MBD0384174.1"/>
    </source>
</evidence>
<accession>A0A926QNA1</accession>
<protein>
    <submittedName>
        <fullName evidence="1">N-acetyltransferase</fullName>
    </submittedName>
</protein>
<dbReference type="Gene3D" id="2.160.10.10">
    <property type="entry name" value="Hexapeptide repeat proteins"/>
    <property type="match status" value="1"/>
</dbReference>
<dbReference type="CDD" id="cd03358">
    <property type="entry name" value="LbH_WxcM_N_like"/>
    <property type="match status" value="1"/>
</dbReference>
<evidence type="ECO:0000313" key="2">
    <source>
        <dbReference type="Proteomes" id="UP000650466"/>
    </source>
</evidence>
<reference evidence="1" key="1">
    <citation type="submission" date="2020-09" db="EMBL/GenBank/DDBJ databases">
        <title>Draft Genome Sequence of Paenibacillus sp. WST5.</title>
        <authorList>
            <person name="Bao Z."/>
        </authorList>
    </citation>
    <scope>NUCLEOTIDE SEQUENCE</scope>
    <source>
        <strain evidence="1">WST5</strain>
    </source>
</reference>
<sequence length="165" mass="18060">MKNVYIHESAQVSSDAQIGENTKVWINAQIREGSSIGNNCIISKDTYIDTNVRIGDNCKIQNSVSVYNGVTIEDDVFVGPNVSFTNDKVPRAFHHDWTITPTLVKRGASLGANCTIICGVTIGEYAMVAAGSVVTKDVEAYTLVKGNPARYFYHIDKDGNRVDIE</sequence>
<dbReference type="AlphaFoldDB" id="A0A926QNA1"/>
<proteinExistence type="predicted"/>
<dbReference type="InterPro" id="IPR011004">
    <property type="entry name" value="Trimer_LpxA-like_sf"/>
</dbReference>